<evidence type="ECO:0000313" key="1">
    <source>
        <dbReference type="EMBL" id="OAY37771.1"/>
    </source>
</evidence>
<accession>A0A2C9V0V4</accession>
<name>A0A2C9V0V4_MANES</name>
<dbReference type="EMBL" id="CM004397">
    <property type="protein sequence ID" value="OAY37771.1"/>
    <property type="molecule type" value="Genomic_DNA"/>
</dbReference>
<proteinExistence type="predicted"/>
<sequence length="41" mass="4316">MSFFHQSSPTSFSSSGCNLSQALRCKLTKGLSGVVSSLTFS</sequence>
<organism evidence="1">
    <name type="scientific">Manihot esculenta</name>
    <name type="common">Cassava</name>
    <name type="synonym">Jatropha manihot</name>
    <dbReference type="NCBI Taxonomy" id="3983"/>
    <lineage>
        <taxon>Eukaryota</taxon>
        <taxon>Viridiplantae</taxon>
        <taxon>Streptophyta</taxon>
        <taxon>Embryophyta</taxon>
        <taxon>Tracheophyta</taxon>
        <taxon>Spermatophyta</taxon>
        <taxon>Magnoliopsida</taxon>
        <taxon>eudicotyledons</taxon>
        <taxon>Gunneridae</taxon>
        <taxon>Pentapetalae</taxon>
        <taxon>rosids</taxon>
        <taxon>fabids</taxon>
        <taxon>Malpighiales</taxon>
        <taxon>Euphorbiaceae</taxon>
        <taxon>Crotonoideae</taxon>
        <taxon>Manihoteae</taxon>
        <taxon>Manihot</taxon>
    </lineage>
</organism>
<dbReference type="AlphaFoldDB" id="A0A2C9V0V4"/>
<protein>
    <submittedName>
        <fullName evidence="1">Uncharacterized protein</fullName>
    </submittedName>
</protein>
<reference evidence="1" key="1">
    <citation type="submission" date="2016-02" db="EMBL/GenBank/DDBJ databases">
        <title>WGS assembly of Manihot esculenta.</title>
        <authorList>
            <person name="Bredeson J.V."/>
            <person name="Prochnik S.E."/>
            <person name="Lyons J.B."/>
            <person name="Schmutz J."/>
            <person name="Grimwood J."/>
            <person name="Vrebalov J."/>
            <person name="Bart R.S."/>
            <person name="Amuge T."/>
            <person name="Ferguson M.E."/>
            <person name="Green R."/>
            <person name="Putnam N."/>
            <person name="Stites J."/>
            <person name="Rounsley S."/>
            <person name="Rokhsar D.S."/>
        </authorList>
    </citation>
    <scope>NUCLEOTIDE SEQUENCE [LARGE SCALE GENOMIC DNA]</scope>
    <source>
        <tissue evidence="1">Leaf</tissue>
    </source>
</reference>
<gene>
    <name evidence="1" type="ORF">MANES_11G127800</name>
</gene>